<sequence length="482" mass="53108">MTYLIEGRDGPWELVVGLEVHAQVISQSKLFSGASASYGGEPNTHVSLVDAGFPGMLPVINRECVAQAVRTGLGLKARVNLESRFDRKNYFYADLPTGYQISQFTHPIIGEGAVEIELADGSTRVIGITRLHLEQDAGKSMHDQDPARSFIDLNRAGVALMEIVSEPDIRSPEEAGAYLRKLRMILRYLGTCDGNMEEGSMRADVNVSVRKAGEPFRTRCEIKNVNSIRYVMQAIEVEAVRQVEIWENGGSVDQETRLFDPARSETRSLRSKEDAHDYRYFPDPDLLPLVIEEAWVQGLAAHLPELPDAKRQRFQDEYGIPRYDAGVLVAEQATADFYETVARGRDPRLAANWVIGDFFAALNRTGRTIQDSPISADALGGMLDLITDGTINGKIAKDVFEEMLETGESAADIVERKGLRQVTDTGAIDAAVQAVLDKNPDKLAEYRGGKDKLFGFFVGQVMKAMAGKGNPALVNEALKKVL</sequence>
<dbReference type="RefSeq" id="WP_114727175.1">
    <property type="nucleotide sequence ID" value="NZ_BJMI01000016.1"/>
</dbReference>
<comment type="function">
    <text evidence="8 11">Allows the formation of correctly charged Asn-tRNA(Asn) or Gln-tRNA(Gln) through the transamidation of misacylated Asp-tRNA(Asn) or Glu-tRNA(Gln) in organisms which lack either or both of asparaginyl-tRNA or glutaminyl-tRNA synthetases. The reaction takes place in the presence of glutamine and ATP through an activated phospho-Asp-tRNA(Asn) or phospho-Glu-tRNA(Gln).</text>
</comment>
<evidence type="ECO:0000256" key="10">
    <source>
        <dbReference type="ARBA" id="ARBA00047913"/>
    </source>
</evidence>
<comment type="similarity">
    <text evidence="1 11">Belongs to the GatB/GatE family. GatB subfamily.</text>
</comment>
<dbReference type="PANTHER" id="PTHR11659:SF0">
    <property type="entry name" value="GLUTAMYL-TRNA(GLN) AMIDOTRANSFERASE SUBUNIT B, MITOCHONDRIAL"/>
    <property type="match status" value="1"/>
</dbReference>
<reference evidence="14 15" key="1">
    <citation type="submission" date="2018-07" db="EMBL/GenBank/DDBJ databases">
        <title>Genomic Encyclopedia of Type Strains, Phase IV (KMG-IV): sequencing the most valuable type-strain genomes for metagenomic binning, comparative biology and taxonomic classification.</title>
        <authorList>
            <person name="Goeker M."/>
        </authorList>
    </citation>
    <scope>NUCLEOTIDE SEQUENCE [LARGE SCALE GENOMIC DNA]</scope>
    <source>
        <strain evidence="14 15">DSM 5603</strain>
    </source>
</reference>
<evidence type="ECO:0000313" key="14">
    <source>
        <dbReference type="EMBL" id="RDI38157.1"/>
    </source>
</evidence>
<dbReference type="SUPFAM" id="SSF55931">
    <property type="entry name" value="Glutamine synthetase/guanido kinase"/>
    <property type="match status" value="1"/>
</dbReference>
<dbReference type="Gene3D" id="1.10.10.410">
    <property type="match status" value="1"/>
</dbReference>
<dbReference type="NCBIfam" id="TIGR00133">
    <property type="entry name" value="gatB"/>
    <property type="match status" value="1"/>
</dbReference>
<dbReference type="OrthoDB" id="9804078at2"/>
<dbReference type="HAMAP" id="MF_00121">
    <property type="entry name" value="GatB"/>
    <property type="match status" value="1"/>
</dbReference>
<evidence type="ECO:0000256" key="4">
    <source>
        <dbReference type="ARBA" id="ARBA00022598"/>
    </source>
</evidence>
<keyword evidence="7 11" id="KW-0648">Protein biosynthesis</keyword>
<comment type="subunit">
    <text evidence="2 11">Heterotrimer of A, B and C subunits.</text>
</comment>
<protein>
    <recommendedName>
        <fullName evidence="3 11">Aspartyl/glutamyl-tRNA(Asn/Gln) amidotransferase subunit B</fullName>
        <shortName evidence="11">Asp/Glu-ADT subunit B</shortName>
        <ecNumber evidence="11">6.3.5.-</ecNumber>
    </recommendedName>
</protein>
<dbReference type="GO" id="GO:0006412">
    <property type="term" value="P:translation"/>
    <property type="evidence" value="ECO:0007669"/>
    <property type="project" value="UniProtKB-UniRule"/>
</dbReference>
<proteinExistence type="inferred from homology"/>
<gene>
    <name evidence="11 13" type="primary">gatB</name>
    <name evidence="14" type="ORF">C7453_10495</name>
    <name evidence="13" type="ORF">HLH32_08825</name>
</gene>
<dbReference type="FunFam" id="1.10.150.380:FF:000001">
    <property type="entry name" value="Aspartyl/glutamyl-tRNA(Asn/Gln) amidotransferase subunit B"/>
    <property type="match status" value="1"/>
</dbReference>
<dbReference type="InterPro" id="IPR042114">
    <property type="entry name" value="GatB_C_1"/>
</dbReference>
<dbReference type="NCBIfam" id="NF004015">
    <property type="entry name" value="PRK05477.1-5"/>
    <property type="match status" value="1"/>
</dbReference>
<dbReference type="Proteomes" id="UP000254958">
    <property type="component" value="Unassembled WGS sequence"/>
</dbReference>
<dbReference type="PANTHER" id="PTHR11659">
    <property type="entry name" value="GLUTAMYL-TRNA GLN AMIDOTRANSFERASE SUBUNIT B MITOCHONDRIAL AND PROKARYOTIC PET112-RELATED"/>
    <property type="match status" value="1"/>
</dbReference>
<keyword evidence="6 11" id="KW-0067">ATP-binding</keyword>
<evidence type="ECO:0000256" key="1">
    <source>
        <dbReference type="ARBA" id="ARBA00005306"/>
    </source>
</evidence>
<dbReference type="Pfam" id="PF02934">
    <property type="entry name" value="GatB_N"/>
    <property type="match status" value="1"/>
</dbReference>
<dbReference type="InterPro" id="IPR014746">
    <property type="entry name" value="Gln_synth/guanido_kin_cat_dom"/>
</dbReference>
<evidence type="ECO:0000256" key="2">
    <source>
        <dbReference type="ARBA" id="ARBA00011123"/>
    </source>
</evidence>
<dbReference type="GO" id="GO:0070681">
    <property type="term" value="P:glutaminyl-tRNAGln biosynthesis via transamidation"/>
    <property type="evidence" value="ECO:0007669"/>
    <property type="project" value="TreeGrafter"/>
</dbReference>
<evidence type="ECO:0000259" key="12">
    <source>
        <dbReference type="SMART" id="SM00845"/>
    </source>
</evidence>
<dbReference type="NCBIfam" id="NF004012">
    <property type="entry name" value="PRK05477.1-2"/>
    <property type="match status" value="1"/>
</dbReference>
<feature type="domain" description="Asn/Gln amidotransferase" evidence="12">
    <location>
        <begin position="336"/>
        <end position="482"/>
    </location>
</feature>
<evidence type="ECO:0000256" key="3">
    <source>
        <dbReference type="ARBA" id="ARBA00016923"/>
    </source>
</evidence>
<dbReference type="InterPro" id="IPR006075">
    <property type="entry name" value="Asn/Gln-tRNA_Trfase_suB/E_cat"/>
</dbReference>
<dbReference type="SMART" id="SM00845">
    <property type="entry name" value="GatB_Yqey"/>
    <property type="match status" value="1"/>
</dbReference>
<dbReference type="Gene3D" id="1.10.150.380">
    <property type="entry name" value="GatB domain, N-terminal subdomain"/>
    <property type="match status" value="1"/>
</dbReference>
<dbReference type="PROSITE" id="PS01234">
    <property type="entry name" value="GATB"/>
    <property type="match status" value="1"/>
</dbReference>
<evidence type="ECO:0000256" key="7">
    <source>
        <dbReference type="ARBA" id="ARBA00022917"/>
    </source>
</evidence>
<dbReference type="EMBL" id="QQAW01000004">
    <property type="protein sequence ID" value="RDI38157.1"/>
    <property type="molecule type" value="Genomic_DNA"/>
</dbReference>
<evidence type="ECO:0000256" key="5">
    <source>
        <dbReference type="ARBA" id="ARBA00022741"/>
    </source>
</evidence>
<comment type="caution">
    <text evidence="14">The sequence shown here is derived from an EMBL/GenBank/DDBJ whole genome shotgun (WGS) entry which is preliminary data.</text>
</comment>
<dbReference type="Proteomes" id="UP000562982">
    <property type="component" value="Unassembled WGS sequence"/>
</dbReference>
<dbReference type="AlphaFoldDB" id="A0A370G2R0"/>
<dbReference type="GO" id="GO:0005524">
    <property type="term" value="F:ATP binding"/>
    <property type="evidence" value="ECO:0007669"/>
    <property type="project" value="UniProtKB-KW"/>
</dbReference>
<accession>A0A370G2R0</accession>
<dbReference type="InterPro" id="IPR004413">
    <property type="entry name" value="GatB"/>
</dbReference>
<comment type="catalytic activity">
    <reaction evidence="9 11">
        <text>L-aspartyl-tRNA(Asn) + L-glutamine + ATP + H2O = L-asparaginyl-tRNA(Asn) + L-glutamate + ADP + phosphate + 2 H(+)</text>
        <dbReference type="Rhea" id="RHEA:14513"/>
        <dbReference type="Rhea" id="RHEA-COMP:9674"/>
        <dbReference type="Rhea" id="RHEA-COMP:9677"/>
        <dbReference type="ChEBI" id="CHEBI:15377"/>
        <dbReference type="ChEBI" id="CHEBI:15378"/>
        <dbReference type="ChEBI" id="CHEBI:29985"/>
        <dbReference type="ChEBI" id="CHEBI:30616"/>
        <dbReference type="ChEBI" id="CHEBI:43474"/>
        <dbReference type="ChEBI" id="CHEBI:58359"/>
        <dbReference type="ChEBI" id="CHEBI:78515"/>
        <dbReference type="ChEBI" id="CHEBI:78516"/>
        <dbReference type="ChEBI" id="CHEBI:456216"/>
    </reaction>
</comment>
<dbReference type="NCBIfam" id="NF004014">
    <property type="entry name" value="PRK05477.1-4"/>
    <property type="match status" value="1"/>
</dbReference>
<comment type="catalytic activity">
    <reaction evidence="10 11">
        <text>L-glutamyl-tRNA(Gln) + L-glutamine + ATP + H2O = L-glutaminyl-tRNA(Gln) + L-glutamate + ADP + phosphate + H(+)</text>
        <dbReference type="Rhea" id="RHEA:17521"/>
        <dbReference type="Rhea" id="RHEA-COMP:9681"/>
        <dbReference type="Rhea" id="RHEA-COMP:9684"/>
        <dbReference type="ChEBI" id="CHEBI:15377"/>
        <dbReference type="ChEBI" id="CHEBI:15378"/>
        <dbReference type="ChEBI" id="CHEBI:29985"/>
        <dbReference type="ChEBI" id="CHEBI:30616"/>
        <dbReference type="ChEBI" id="CHEBI:43474"/>
        <dbReference type="ChEBI" id="CHEBI:58359"/>
        <dbReference type="ChEBI" id="CHEBI:78520"/>
        <dbReference type="ChEBI" id="CHEBI:78521"/>
        <dbReference type="ChEBI" id="CHEBI:456216"/>
    </reaction>
</comment>
<dbReference type="EMBL" id="JABEQI010000004">
    <property type="protein sequence ID" value="MBB2186490.1"/>
    <property type="molecule type" value="Genomic_DNA"/>
</dbReference>
<keyword evidence="14" id="KW-0808">Transferase</keyword>
<dbReference type="GO" id="GO:0016740">
    <property type="term" value="F:transferase activity"/>
    <property type="evidence" value="ECO:0007669"/>
    <property type="project" value="UniProtKB-KW"/>
</dbReference>
<evidence type="ECO:0000256" key="6">
    <source>
        <dbReference type="ARBA" id="ARBA00022840"/>
    </source>
</evidence>
<keyword evidence="4 11" id="KW-0436">Ligase</keyword>
<dbReference type="Pfam" id="PF02637">
    <property type="entry name" value="GatB_Yqey"/>
    <property type="match status" value="1"/>
</dbReference>
<dbReference type="SUPFAM" id="SSF89095">
    <property type="entry name" value="GatB/YqeY motif"/>
    <property type="match status" value="1"/>
</dbReference>
<evidence type="ECO:0000256" key="9">
    <source>
        <dbReference type="ARBA" id="ARBA00047380"/>
    </source>
</evidence>
<dbReference type="InterPro" id="IPR018027">
    <property type="entry name" value="Asn/Gln_amidotransferase"/>
</dbReference>
<dbReference type="EC" id="6.3.5.-" evidence="11"/>
<dbReference type="InterPro" id="IPR003789">
    <property type="entry name" value="Asn/Gln_tRNA_amidoTrase-B-like"/>
</dbReference>
<dbReference type="InterPro" id="IPR023168">
    <property type="entry name" value="GatB_Yqey_C_2"/>
</dbReference>
<reference evidence="13 16" key="2">
    <citation type="submission" date="2020-04" db="EMBL/GenBank/DDBJ databases">
        <title>Description of novel Gluconacetobacter.</title>
        <authorList>
            <person name="Sombolestani A."/>
        </authorList>
    </citation>
    <scope>NUCLEOTIDE SEQUENCE [LARGE SCALE GENOMIC DNA]</scope>
    <source>
        <strain evidence="13 16">LMG 1382</strain>
    </source>
</reference>
<keyword evidence="5 11" id="KW-0547">Nucleotide-binding</keyword>
<evidence type="ECO:0000256" key="11">
    <source>
        <dbReference type="HAMAP-Rule" id="MF_00121"/>
    </source>
</evidence>
<evidence type="ECO:0000313" key="16">
    <source>
        <dbReference type="Proteomes" id="UP000562982"/>
    </source>
</evidence>
<dbReference type="InterPro" id="IPR017958">
    <property type="entry name" value="Gln-tRNA_amidoTrfase_suB_CS"/>
</dbReference>
<dbReference type="GO" id="GO:0050567">
    <property type="term" value="F:glutaminyl-tRNA synthase (glutamine-hydrolyzing) activity"/>
    <property type="evidence" value="ECO:0007669"/>
    <property type="project" value="UniProtKB-UniRule"/>
</dbReference>
<dbReference type="FunFam" id="1.10.10.410:FF:000001">
    <property type="entry name" value="Aspartyl/glutamyl-tRNA(Asn/Gln) amidotransferase subunit B"/>
    <property type="match status" value="1"/>
</dbReference>
<evidence type="ECO:0000313" key="15">
    <source>
        <dbReference type="Proteomes" id="UP000254958"/>
    </source>
</evidence>
<evidence type="ECO:0000256" key="8">
    <source>
        <dbReference type="ARBA" id="ARBA00024799"/>
    </source>
</evidence>
<name>A0A370G2R0_GLULI</name>
<evidence type="ECO:0000313" key="13">
    <source>
        <dbReference type="EMBL" id="MBB2186490.1"/>
    </source>
</evidence>
<dbReference type="InterPro" id="IPR017959">
    <property type="entry name" value="Asn/Gln-tRNA_amidoTrfase_suB/E"/>
</dbReference>
<organism evidence="14 15">
    <name type="scientific">Gluconacetobacter liquefaciens</name>
    <name type="common">Acetobacter liquefaciens</name>
    <dbReference type="NCBI Taxonomy" id="89584"/>
    <lineage>
        <taxon>Bacteria</taxon>
        <taxon>Pseudomonadati</taxon>
        <taxon>Pseudomonadota</taxon>
        <taxon>Alphaproteobacteria</taxon>
        <taxon>Acetobacterales</taxon>
        <taxon>Acetobacteraceae</taxon>
        <taxon>Gluconacetobacter</taxon>
    </lineage>
</organism>
<keyword evidence="15" id="KW-1185">Reference proteome</keyword>